<accession>A0A2R5GQG2</accession>
<dbReference type="InterPro" id="IPR008271">
    <property type="entry name" value="Ser/Thr_kinase_AS"/>
</dbReference>
<dbReference type="Gene3D" id="3.30.200.20">
    <property type="entry name" value="Phosphorylase Kinase, domain 1"/>
    <property type="match status" value="2"/>
</dbReference>
<dbReference type="AlphaFoldDB" id="A0A2R5GQG2"/>
<protein>
    <submittedName>
        <fullName evidence="8">Protein kinase, putative</fullName>
    </submittedName>
</protein>
<dbReference type="EMBL" id="BEYU01000144">
    <property type="protein sequence ID" value="GBG33112.1"/>
    <property type="molecule type" value="Genomic_DNA"/>
</dbReference>
<dbReference type="PROSITE" id="PS00108">
    <property type="entry name" value="PROTEIN_KINASE_ST"/>
    <property type="match status" value="1"/>
</dbReference>
<evidence type="ECO:0000256" key="6">
    <source>
        <dbReference type="SAM" id="MobiDB-lite"/>
    </source>
</evidence>
<dbReference type="Pfam" id="PF00069">
    <property type="entry name" value="Pkinase"/>
    <property type="match status" value="1"/>
</dbReference>
<proteinExistence type="predicted"/>
<dbReference type="InterPro" id="IPR011009">
    <property type="entry name" value="Kinase-like_dom_sf"/>
</dbReference>
<evidence type="ECO:0000313" key="8">
    <source>
        <dbReference type="EMBL" id="GBG33112.1"/>
    </source>
</evidence>
<keyword evidence="1" id="KW-0723">Serine/threonine-protein kinase</keyword>
<dbReference type="SUPFAM" id="SSF56112">
    <property type="entry name" value="Protein kinase-like (PK-like)"/>
    <property type="match status" value="1"/>
</dbReference>
<dbReference type="GO" id="GO:0004713">
    <property type="term" value="F:protein tyrosine kinase activity"/>
    <property type="evidence" value="ECO:0007669"/>
    <property type="project" value="TreeGrafter"/>
</dbReference>
<dbReference type="Proteomes" id="UP000241890">
    <property type="component" value="Unassembled WGS sequence"/>
</dbReference>
<keyword evidence="2" id="KW-0808">Transferase</keyword>
<feature type="compositionally biased region" description="Low complexity" evidence="6">
    <location>
        <begin position="18"/>
        <end position="33"/>
    </location>
</feature>
<feature type="region of interest" description="Disordered" evidence="6">
    <location>
        <begin position="953"/>
        <end position="979"/>
    </location>
</feature>
<evidence type="ECO:0000256" key="3">
    <source>
        <dbReference type="ARBA" id="ARBA00022741"/>
    </source>
</evidence>
<dbReference type="GO" id="GO:0005524">
    <property type="term" value="F:ATP binding"/>
    <property type="evidence" value="ECO:0007669"/>
    <property type="project" value="UniProtKB-KW"/>
</dbReference>
<dbReference type="PANTHER" id="PTHR24058">
    <property type="entry name" value="DUAL SPECIFICITY PROTEIN KINASE"/>
    <property type="match status" value="1"/>
</dbReference>
<reference evidence="8 9" key="1">
    <citation type="submission" date="2017-12" db="EMBL/GenBank/DDBJ databases">
        <title>Sequencing, de novo assembly and annotation of complete genome of a new Thraustochytrid species, strain FCC1311.</title>
        <authorList>
            <person name="Sedici K."/>
            <person name="Godart F."/>
            <person name="Aiese Cigliano R."/>
            <person name="Sanseverino W."/>
            <person name="Barakat M."/>
            <person name="Ortet P."/>
            <person name="Marechal E."/>
            <person name="Cagnac O."/>
            <person name="Amato A."/>
        </authorList>
    </citation>
    <scope>NUCLEOTIDE SEQUENCE [LARGE SCALE GENOMIC DNA]</scope>
</reference>
<keyword evidence="4 8" id="KW-0418">Kinase</keyword>
<feature type="domain" description="Protein kinase" evidence="7">
    <location>
        <begin position="107"/>
        <end position="589"/>
    </location>
</feature>
<feature type="region of interest" description="Disordered" evidence="6">
    <location>
        <begin position="658"/>
        <end position="690"/>
    </location>
</feature>
<feature type="compositionally biased region" description="Low complexity" evidence="6">
    <location>
        <begin position="1061"/>
        <end position="1071"/>
    </location>
</feature>
<dbReference type="InParanoid" id="A0A2R5GQG2"/>
<evidence type="ECO:0000256" key="5">
    <source>
        <dbReference type="ARBA" id="ARBA00022840"/>
    </source>
</evidence>
<feature type="region of interest" description="Disordered" evidence="6">
    <location>
        <begin position="204"/>
        <end position="248"/>
    </location>
</feature>
<feature type="compositionally biased region" description="Polar residues" evidence="6">
    <location>
        <begin position="758"/>
        <end position="777"/>
    </location>
</feature>
<evidence type="ECO:0000259" key="7">
    <source>
        <dbReference type="PROSITE" id="PS50011"/>
    </source>
</evidence>
<evidence type="ECO:0000256" key="4">
    <source>
        <dbReference type="ARBA" id="ARBA00022777"/>
    </source>
</evidence>
<organism evidence="8 9">
    <name type="scientific">Hondaea fermentalgiana</name>
    <dbReference type="NCBI Taxonomy" id="2315210"/>
    <lineage>
        <taxon>Eukaryota</taxon>
        <taxon>Sar</taxon>
        <taxon>Stramenopiles</taxon>
        <taxon>Bigyra</taxon>
        <taxon>Labyrinthulomycetes</taxon>
        <taxon>Thraustochytrida</taxon>
        <taxon>Thraustochytriidae</taxon>
        <taxon>Hondaea</taxon>
    </lineage>
</organism>
<evidence type="ECO:0000256" key="2">
    <source>
        <dbReference type="ARBA" id="ARBA00022679"/>
    </source>
</evidence>
<gene>
    <name evidence="8" type="ORF">FCC1311_093362</name>
</gene>
<feature type="region of interest" description="Disordered" evidence="6">
    <location>
        <begin position="132"/>
        <end position="181"/>
    </location>
</feature>
<feature type="compositionally biased region" description="Basic and acidic residues" evidence="6">
    <location>
        <begin position="732"/>
        <end position="744"/>
    </location>
</feature>
<feature type="region of interest" description="Disordered" evidence="6">
    <location>
        <begin position="1"/>
        <end position="34"/>
    </location>
</feature>
<keyword evidence="9" id="KW-1185">Reference proteome</keyword>
<dbReference type="PROSITE" id="PS50011">
    <property type="entry name" value="PROTEIN_KINASE_DOM"/>
    <property type="match status" value="1"/>
</dbReference>
<keyword evidence="3" id="KW-0547">Nucleotide-binding</keyword>
<feature type="compositionally biased region" description="Basic and acidic residues" evidence="6">
    <location>
        <begin position="675"/>
        <end position="689"/>
    </location>
</feature>
<dbReference type="InterPro" id="IPR050494">
    <property type="entry name" value="Ser_Thr_dual-spec_kinase"/>
</dbReference>
<comment type="caution">
    <text evidence="8">The sequence shown here is derived from an EMBL/GenBank/DDBJ whole genome shotgun (WGS) entry which is preliminary data.</text>
</comment>
<dbReference type="GO" id="GO:0004674">
    <property type="term" value="F:protein serine/threonine kinase activity"/>
    <property type="evidence" value="ECO:0007669"/>
    <property type="project" value="UniProtKB-KW"/>
</dbReference>
<evidence type="ECO:0000256" key="1">
    <source>
        <dbReference type="ARBA" id="ARBA00022527"/>
    </source>
</evidence>
<feature type="compositionally biased region" description="Low complexity" evidence="6">
    <location>
        <begin position="1124"/>
        <end position="1139"/>
    </location>
</feature>
<feature type="region of interest" description="Disordered" evidence="6">
    <location>
        <begin position="1061"/>
        <end position="1101"/>
    </location>
</feature>
<dbReference type="OrthoDB" id="9332038at2759"/>
<dbReference type="SMART" id="SM00220">
    <property type="entry name" value="S_TKc"/>
    <property type="match status" value="1"/>
</dbReference>
<dbReference type="GO" id="GO:0005737">
    <property type="term" value="C:cytoplasm"/>
    <property type="evidence" value="ECO:0007669"/>
    <property type="project" value="TreeGrafter"/>
</dbReference>
<feature type="region of interest" description="Disordered" evidence="6">
    <location>
        <begin position="719"/>
        <end position="800"/>
    </location>
</feature>
<feature type="region of interest" description="Disordered" evidence="6">
    <location>
        <begin position="838"/>
        <end position="857"/>
    </location>
</feature>
<dbReference type="InterPro" id="IPR000719">
    <property type="entry name" value="Prot_kinase_dom"/>
</dbReference>
<feature type="region of interest" description="Disordered" evidence="6">
    <location>
        <begin position="1118"/>
        <end position="1205"/>
    </location>
</feature>
<sequence length="1205" mass="130567">MAPPSAQPMQSGEGRLPAGHGHVQGQGQVQVQAGHRDDAVVRKATVALAQSYQQCSTEFKYMKSLNPRRALTKDCKGKKNNGLDNEANDLILIVNDVLKSSSSGCRYTVADMLGQGSFGQVAKCRVQGLKSVDPAGHNASRAGENPATSNSRNPSPREGAAPSKVAKLANDDGSPSTPTTSMMMMMMEDDDRCREEENPAVMDENQAPGNAAESKSPSPDEQGRCRGVDDEDGDDNLHGADDSYDTSGPLREGGYAAVKVIKNKTAYHNQALVETKILRLLNAEERALRGSERRRIVELVESFECKNHLCLVFEMLSMNLYDLIKLNKFRGLPMGFIRSCVHQILDALQVLARVDVVHCDLKPENILIESVGRARVKLIDFGSSCFSNQTVYTYIQSRFYRAPEVLVGMPYGPAIDMWSLGCVAAELYIGLPIFPGVSEHNQLCRIQETVGEMPTHLLDRAKETRKFYTRYAERGGARSWRLKSAKVWALEQRLEKVERTKRYVRQILLEDIVHKCATRADADDPSRPGRSERLAQVLKPWDGKEPLPTTKESRRTRTRESFLDFLRGLLQLDPTERWTAVQARGHPFVRNIRQQSAYEAPSVSVVNAASSKTAPPLFAKASSCSSPMAASTSGAASTAAIAAAAAAAAAATAAPTAGAPSSMLEKGEAAALHQEAIRSPRKGTEDDVGRNLVMPSRHTEQSPSMASVNSAAAPLKVSSMGSYGASESDTEGQAKDADHQRPADVPDIGSFDSRDNSTVEFSPSSATTQDYQASVGTTAKGCGIGAKPRTPGRHAESVRTPRHHAQYLSYSSSGQYMPPHGSPMVSSFGRSSVPSISTRGLDYSNRPRVDSDASLTPRSPYSMISPLSRPCHPYPSSHQASWDAMASGGYLGVDMRQVSGPGGMPVLPPNASIGQSVSSRTASVYAQSLPQSQFVPNNAPLASAASLQNVSAANEKSGNGTPMALGHRHRSQSMVDPRHSSYPSNLSYRWYPAPPFLVNGMPSPHQQAVTQHGFWAGSPPALSHSFQGADAAFALAQAQAQAQAHMQAHMQAQAHLRFMQAQQQQLQQQQQGSPHFAMSQPQPQYYHARSHSQDQRHHLQESQQYVPIGFDDDRRHSFAEDSAESSSSSNSSSSSISSSHGRDVMRANGGPESQAKHHQPGDGAVGRLPRKQQSSESSQELEMKLGAQNVEDEATLFKLSPELEP</sequence>
<name>A0A2R5GQG2_9STRA</name>
<keyword evidence="5" id="KW-0067">ATP-binding</keyword>
<dbReference type="Gene3D" id="1.10.510.10">
    <property type="entry name" value="Transferase(Phosphotransferase) domain 1"/>
    <property type="match status" value="1"/>
</dbReference>
<dbReference type="PANTHER" id="PTHR24058:SF17">
    <property type="entry name" value="HOMEODOMAIN INTERACTING PROTEIN KINASE, ISOFORM D"/>
    <property type="match status" value="1"/>
</dbReference>
<feature type="compositionally biased region" description="Basic and acidic residues" evidence="6">
    <location>
        <begin position="1091"/>
        <end position="1100"/>
    </location>
</feature>
<evidence type="ECO:0000313" key="9">
    <source>
        <dbReference type="Proteomes" id="UP000241890"/>
    </source>
</evidence>